<evidence type="ECO:0000313" key="5">
    <source>
        <dbReference type="Proteomes" id="UP000316426"/>
    </source>
</evidence>
<evidence type="ECO:0000256" key="1">
    <source>
        <dbReference type="SAM" id="MobiDB-lite"/>
    </source>
</evidence>
<dbReference type="InterPro" id="IPR015943">
    <property type="entry name" value="WD40/YVTN_repeat-like_dom_sf"/>
</dbReference>
<dbReference type="InterPro" id="IPR011047">
    <property type="entry name" value="Quinoprotein_ADH-like_sf"/>
</dbReference>
<dbReference type="SUPFAM" id="SSF50998">
    <property type="entry name" value="Quinoprotein alcohol dehydrogenase-like"/>
    <property type="match status" value="2"/>
</dbReference>
<dbReference type="PANTHER" id="PTHR34512">
    <property type="entry name" value="CELL SURFACE PROTEIN"/>
    <property type="match status" value="1"/>
</dbReference>
<dbReference type="InterPro" id="IPR018391">
    <property type="entry name" value="PQQ_b-propeller_rpt"/>
</dbReference>
<dbReference type="InterPro" id="IPR002372">
    <property type="entry name" value="PQQ_rpt_dom"/>
</dbReference>
<keyword evidence="5" id="KW-1185">Reference proteome</keyword>
<dbReference type="EMBL" id="CP036349">
    <property type="protein sequence ID" value="QDV72956.1"/>
    <property type="molecule type" value="Genomic_DNA"/>
</dbReference>
<dbReference type="Proteomes" id="UP000316426">
    <property type="component" value="Chromosome"/>
</dbReference>
<feature type="chain" id="PRO_5021759025" evidence="2">
    <location>
        <begin position="35"/>
        <end position="1372"/>
    </location>
</feature>
<reference evidence="4 5" key="1">
    <citation type="submission" date="2019-02" db="EMBL/GenBank/DDBJ databases">
        <title>Deep-cultivation of Planctomycetes and their phenomic and genomic characterization uncovers novel biology.</title>
        <authorList>
            <person name="Wiegand S."/>
            <person name="Jogler M."/>
            <person name="Boedeker C."/>
            <person name="Pinto D."/>
            <person name="Vollmers J."/>
            <person name="Rivas-Marin E."/>
            <person name="Kohn T."/>
            <person name="Peeters S.H."/>
            <person name="Heuer A."/>
            <person name="Rast P."/>
            <person name="Oberbeckmann S."/>
            <person name="Bunk B."/>
            <person name="Jeske O."/>
            <person name="Meyerdierks A."/>
            <person name="Storesund J.E."/>
            <person name="Kallscheuer N."/>
            <person name="Luecker S."/>
            <person name="Lage O.M."/>
            <person name="Pohl T."/>
            <person name="Merkel B.J."/>
            <person name="Hornburger P."/>
            <person name="Mueller R.-W."/>
            <person name="Bruemmer F."/>
            <person name="Labrenz M."/>
            <person name="Spormann A.M."/>
            <person name="Op den Camp H."/>
            <person name="Overmann J."/>
            <person name="Amann R."/>
            <person name="Jetten M.S.M."/>
            <person name="Mascher T."/>
            <person name="Medema M.H."/>
            <person name="Devos D.P."/>
            <person name="Kaster A.-K."/>
            <person name="Ovreas L."/>
            <person name="Rohde M."/>
            <person name="Galperin M.Y."/>
            <person name="Jogler C."/>
        </authorList>
    </citation>
    <scope>NUCLEOTIDE SEQUENCE [LARGE SCALE GENOMIC DNA]</scope>
    <source>
        <strain evidence="4 5">Spa11</strain>
    </source>
</reference>
<dbReference type="KEGG" id="bmei:Spa11_11430"/>
<feature type="domain" description="Pyrrolo-quinoline quinone repeat" evidence="3">
    <location>
        <begin position="1025"/>
        <end position="1178"/>
    </location>
</feature>
<keyword evidence="2" id="KW-0732">Signal</keyword>
<feature type="region of interest" description="Disordered" evidence="1">
    <location>
        <begin position="1332"/>
        <end position="1357"/>
    </location>
</feature>
<evidence type="ECO:0000256" key="2">
    <source>
        <dbReference type="SAM" id="SignalP"/>
    </source>
</evidence>
<feature type="signal peptide" evidence="2">
    <location>
        <begin position="1"/>
        <end position="34"/>
    </location>
</feature>
<feature type="region of interest" description="Disordered" evidence="1">
    <location>
        <begin position="842"/>
        <end position="861"/>
    </location>
</feature>
<dbReference type="PANTHER" id="PTHR34512:SF30">
    <property type="entry name" value="OUTER MEMBRANE PROTEIN ASSEMBLY FACTOR BAMB"/>
    <property type="match status" value="1"/>
</dbReference>
<organism evidence="4 5">
    <name type="scientific">Botrimarina mediterranea</name>
    <dbReference type="NCBI Taxonomy" id="2528022"/>
    <lineage>
        <taxon>Bacteria</taxon>
        <taxon>Pseudomonadati</taxon>
        <taxon>Planctomycetota</taxon>
        <taxon>Planctomycetia</taxon>
        <taxon>Pirellulales</taxon>
        <taxon>Lacipirellulaceae</taxon>
        <taxon>Botrimarina</taxon>
    </lineage>
</organism>
<evidence type="ECO:0000259" key="3">
    <source>
        <dbReference type="Pfam" id="PF13360"/>
    </source>
</evidence>
<feature type="region of interest" description="Disordered" evidence="1">
    <location>
        <begin position="880"/>
        <end position="899"/>
    </location>
</feature>
<sequence precursor="true">MVSKKRFASRFPCSARAFCAGLAAYAVFSGIFVAEGAETPAETDPAAFSRLYFGLQPPVDREKERRVELTEELLKSGRFGEAAPLVAEQLADETDHLGSDGESLKRRLLGAVMRAGPSDLAVLRSVLQGEYRRAAEGATSTHDWRRIVAGYPPELFGVASLEALARAETDAGSYASAAVALRRAALLSRLEGDREKAQQLAAAETVSRLRLGERGAIEQPADERAAEWIDATAGEAAAIAARSAPQAWLSAGGDAKRLATAPGEPPAPWRNWRALVGDEEDLDDESEGDLLGARHETVAVGGVIVTDAKDRLVAFSAQTGRRLWEVLYPIDPLAWRNVETARGVSTDTRLVFAVTPSSSSEFDRNALLRRRFGDTLFSGDDPPLPANCLAAYEIASSGKLRWRIDGADANGVAPGTRFLGAPAIVDGRLYVLAESEQVVRLIEADAETGAVLWSQPLVQCQRPPAAQATAIAVSPTLGDELVYCPTGRGAVAAVDPLRRRLEWVRYLAIDEEDARPTQQMGWGAFRDPETWADGAAGWRHCRMVEHEGRLLVASPALPSLQAFDSATGELVWRQETPDAVLLGGVIDGAALAVESSRVSAWRVADGERLWRVNLPNDEAPAGEPLMVGGSLVLPLSSGGLATLDIGNVESKPEWRVENLDLNPLVEAPRLGNLLYHGEAILSRSVTTLESFPQPASMSALEQRVVDDLASGEAALPTLDDLRDAVRSRPDDRRLAELYAVALVRTAADDAAAAEAAGEELSQLVAGRRAAAYAATLRMNAALARGDSHAAFAEAEGIAAGRAGRVLLQPETGLHVVASRLAANSAAQAGASSEMVARLAGTSGTAPSVTAPPSDTQPVTNSPWTKFQVAAAIEAEPVTTTRGRGGMRMRQDRSSRTRSVSFVGERRGDLRWLYESRGGDWRLVATSGRGERVFAEAIPGEPWSPGPDTIGAVGAPGGRSWRDSESGDWLALKIDSGYFTCHVDRGIVWETVNQSPSDWPAAIGAFDQSEAPVAIGPWGVISVAGSSLRCRNLATGELVWRRDAASLGGSLRALTVGDEVFVVGNEREGVRLSAWSGQQRGVWRPPTPQRWRGVAGDKLLVEERAAGKRRLRIVPVASDESTDAVWEMAVDLKTRFLLHDGAAVFFDEDRQLTVVDIATAKQRWQTKLVSEESSLVRSVRLHERGGWLLVEVDRSNPVVDRVRGALPVGDDPLLTGELHCLDPRTGESPWGGPVIVDGMALVETAASDAPLVLLARKRAAEAGSEPSEAQIALTLLDLTTGATVFRNHVIPVGDEQEGDSALWAVYERGERESLLVRAGRAWVTLETTDLPAPPRPRMVASVEDPEASRLNGPDDIGRGVERLFNSFWEGDDD</sequence>
<dbReference type="Gene3D" id="2.130.10.10">
    <property type="entry name" value="YVTN repeat-like/Quinoprotein amine dehydrogenase"/>
    <property type="match status" value="3"/>
</dbReference>
<feature type="domain" description="Pyrrolo-quinoline quinone repeat" evidence="3">
    <location>
        <begin position="392"/>
        <end position="504"/>
    </location>
</feature>
<dbReference type="SMART" id="SM00564">
    <property type="entry name" value="PQQ"/>
    <property type="match status" value="5"/>
</dbReference>
<dbReference type="Pfam" id="PF13360">
    <property type="entry name" value="PQQ_2"/>
    <property type="match status" value="3"/>
</dbReference>
<feature type="domain" description="Pyrrolo-quinoline quinone repeat" evidence="3">
    <location>
        <begin position="537"/>
        <end position="646"/>
    </location>
</feature>
<accession>A0A518K593</accession>
<name>A0A518K593_9BACT</name>
<dbReference type="RefSeq" id="WP_197529768.1">
    <property type="nucleotide sequence ID" value="NZ_CP036349.1"/>
</dbReference>
<proteinExistence type="predicted"/>
<protein>
    <submittedName>
        <fullName evidence="4">Outer membrane biogenesis protein BamB</fullName>
    </submittedName>
</protein>
<gene>
    <name evidence="4" type="ORF">Spa11_11430</name>
</gene>
<evidence type="ECO:0000313" key="4">
    <source>
        <dbReference type="EMBL" id="QDV72956.1"/>
    </source>
</evidence>